<dbReference type="GO" id="GO:0008168">
    <property type="term" value="F:methyltransferase activity"/>
    <property type="evidence" value="ECO:0007669"/>
    <property type="project" value="UniProtKB-KW"/>
</dbReference>
<dbReference type="STRING" id="56857.A0A200Q1Z6"/>
<reference evidence="5 6" key="1">
    <citation type="journal article" date="2017" name="Mol. Plant">
        <title>The Genome of Medicinal Plant Macleaya cordata Provides New Insights into Benzylisoquinoline Alkaloids Metabolism.</title>
        <authorList>
            <person name="Liu X."/>
            <person name="Liu Y."/>
            <person name="Huang P."/>
            <person name="Ma Y."/>
            <person name="Qing Z."/>
            <person name="Tang Q."/>
            <person name="Cao H."/>
            <person name="Cheng P."/>
            <person name="Zheng Y."/>
            <person name="Yuan Z."/>
            <person name="Zhou Y."/>
            <person name="Liu J."/>
            <person name="Tang Z."/>
            <person name="Zhuo Y."/>
            <person name="Zhang Y."/>
            <person name="Yu L."/>
            <person name="Huang J."/>
            <person name="Yang P."/>
            <person name="Peng Q."/>
            <person name="Zhang J."/>
            <person name="Jiang W."/>
            <person name="Zhang Z."/>
            <person name="Lin K."/>
            <person name="Ro D.K."/>
            <person name="Chen X."/>
            <person name="Xiong X."/>
            <person name="Shang Y."/>
            <person name="Huang S."/>
            <person name="Zeng J."/>
        </authorList>
    </citation>
    <scope>NUCLEOTIDE SEQUENCE [LARGE SCALE GENOMIC DNA]</scope>
    <source>
        <strain evidence="6">cv. BLH2017</strain>
        <tissue evidence="5">Root</tissue>
    </source>
</reference>
<evidence type="ECO:0000256" key="1">
    <source>
        <dbReference type="ARBA" id="ARBA00010815"/>
    </source>
</evidence>
<dbReference type="EMBL" id="MVGT01003301">
    <property type="protein sequence ID" value="OVA04487.1"/>
    <property type="molecule type" value="Genomic_DNA"/>
</dbReference>
<comment type="caution">
    <text evidence="5">The sequence shown here is derived from an EMBL/GenBank/DDBJ whole genome shotgun (WGS) entry which is preliminary data.</text>
</comment>
<comment type="similarity">
    <text evidence="1">Belongs to the CFA/CMAS family.</text>
</comment>
<evidence type="ECO:0000256" key="3">
    <source>
        <dbReference type="ARBA" id="ARBA00022679"/>
    </source>
</evidence>
<dbReference type="AlphaFoldDB" id="A0A200Q1Z6"/>
<gene>
    <name evidence="5" type="ORF">BVC80_1717g62</name>
</gene>
<keyword evidence="2" id="KW-0489">Methyltransferase</keyword>
<keyword evidence="3" id="KW-0808">Transferase</keyword>
<keyword evidence="4" id="KW-0949">S-adenosyl-L-methionine</keyword>
<accession>A0A200Q1Z6</accession>
<name>A0A200Q1Z6_MACCD</name>
<dbReference type="PANTHER" id="PTHR43832">
    <property type="match status" value="1"/>
</dbReference>
<dbReference type="InParanoid" id="A0A200Q1Z6"/>
<proteinExistence type="inferred from homology"/>
<evidence type="ECO:0000313" key="5">
    <source>
        <dbReference type="EMBL" id="OVA04487.1"/>
    </source>
</evidence>
<evidence type="ECO:0000313" key="6">
    <source>
        <dbReference type="Proteomes" id="UP000195402"/>
    </source>
</evidence>
<sequence>MDESTTLDQAQIRMLDLYFDKAKIKDGQSILDLGCGHGALILCVAQKYRNCNITGVTNSMSQKEFIQEQCKKLNLSNVKMVLADVTKFEMKATFDRIFVIGLIEHMKNFELFLRKISEWLKPDGLLFLEHYCHKTFAHQWEPIDEEDWFSKYIFPPGTVIIPSASFLLYFQRRVVEGNRWCPAHHIMHPTIS</sequence>
<dbReference type="Gene3D" id="3.40.50.150">
    <property type="entry name" value="Vaccinia Virus protein VP39"/>
    <property type="match status" value="1"/>
</dbReference>
<dbReference type="Pfam" id="PF02353">
    <property type="entry name" value="CMAS"/>
    <property type="match status" value="1"/>
</dbReference>
<protein>
    <submittedName>
        <fullName evidence="5">Mycolic acid cyclopropane synthase</fullName>
    </submittedName>
</protein>
<dbReference type="SUPFAM" id="SSF53335">
    <property type="entry name" value="S-adenosyl-L-methionine-dependent methyltransferases"/>
    <property type="match status" value="1"/>
</dbReference>
<dbReference type="OMA" id="FLEHYCH"/>
<evidence type="ECO:0000256" key="4">
    <source>
        <dbReference type="ARBA" id="ARBA00022691"/>
    </source>
</evidence>
<dbReference type="PANTHER" id="PTHR43832:SF1">
    <property type="entry name" value="S-ADENOSYL-L-METHIONINE-DEPENDENT METHYLTRANSFERASES SUPERFAMILY PROTEIN"/>
    <property type="match status" value="1"/>
</dbReference>
<dbReference type="CDD" id="cd02440">
    <property type="entry name" value="AdoMet_MTases"/>
    <property type="match status" value="1"/>
</dbReference>
<dbReference type="GO" id="GO:0032259">
    <property type="term" value="P:methylation"/>
    <property type="evidence" value="ECO:0007669"/>
    <property type="project" value="UniProtKB-KW"/>
</dbReference>
<dbReference type="Proteomes" id="UP000195402">
    <property type="component" value="Unassembled WGS sequence"/>
</dbReference>
<dbReference type="OrthoDB" id="506498at2759"/>
<evidence type="ECO:0000256" key="2">
    <source>
        <dbReference type="ARBA" id="ARBA00022603"/>
    </source>
</evidence>
<dbReference type="InterPro" id="IPR029063">
    <property type="entry name" value="SAM-dependent_MTases_sf"/>
</dbReference>
<organism evidence="5 6">
    <name type="scientific">Macleaya cordata</name>
    <name type="common">Five-seeded plume-poppy</name>
    <name type="synonym">Bocconia cordata</name>
    <dbReference type="NCBI Taxonomy" id="56857"/>
    <lineage>
        <taxon>Eukaryota</taxon>
        <taxon>Viridiplantae</taxon>
        <taxon>Streptophyta</taxon>
        <taxon>Embryophyta</taxon>
        <taxon>Tracheophyta</taxon>
        <taxon>Spermatophyta</taxon>
        <taxon>Magnoliopsida</taxon>
        <taxon>Ranunculales</taxon>
        <taxon>Papaveraceae</taxon>
        <taxon>Papaveroideae</taxon>
        <taxon>Macleaya</taxon>
    </lineage>
</organism>
<keyword evidence="6" id="KW-1185">Reference proteome</keyword>